<evidence type="ECO:0000256" key="4">
    <source>
        <dbReference type="ARBA" id="ARBA00022571"/>
    </source>
</evidence>
<dbReference type="UniPathway" id="UPA00070">
    <property type="reaction ID" value="UER00115"/>
</dbReference>
<dbReference type="GO" id="GO:0004359">
    <property type="term" value="F:glutaminase activity"/>
    <property type="evidence" value="ECO:0007669"/>
    <property type="project" value="RHEA"/>
</dbReference>
<evidence type="ECO:0000256" key="8">
    <source>
        <dbReference type="ARBA" id="ARBA00022840"/>
    </source>
</evidence>
<feature type="binding site" evidence="13">
    <location>
        <position position="325"/>
    </location>
    <ligand>
        <name>L-glutamine</name>
        <dbReference type="ChEBI" id="CHEBI:58359"/>
    </ligand>
</feature>
<dbReference type="NCBIfam" id="TIGR01368">
    <property type="entry name" value="CPSaseIIsmall"/>
    <property type="match status" value="1"/>
</dbReference>
<evidence type="ECO:0000256" key="5">
    <source>
        <dbReference type="ARBA" id="ARBA00022598"/>
    </source>
</evidence>
<dbReference type="GO" id="GO:0004088">
    <property type="term" value="F:carbamoyl-phosphate synthase (glutamine-hydrolyzing) activity"/>
    <property type="evidence" value="ECO:0007669"/>
    <property type="project" value="UniProtKB-UniRule"/>
</dbReference>
<keyword evidence="8 13" id="KW-0067">ATP-binding</keyword>
<dbReference type="PANTHER" id="PTHR43418">
    <property type="entry name" value="MULTIFUNCTIONAL TRYPTOPHAN BIOSYNTHESIS PROTEIN-RELATED"/>
    <property type="match status" value="1"/>
</dbReference>
<dbReference type="InterPro" id="IPR050472">
    <property type="entry name" value="Anth_synth/Amidotransfase"/>
</dbReference>
<comment type="subunit">
    <text evidence="13">Composed of two chains; the small (or glutamine) chain promotes the hydrolysis of glutamine to ammonia, which is used by the large (or ammonia) chain to synthesize carbamoyl phosphate. Tetramer of heterodimers (alpha,beta)4.</text>
</comment>
<evidence type="ECO:0000256" key="9">
    <source>
        <dbReference type="ARBA" id="ARBA00022962"/>
    </source>
</evidence>
<dbReference type="SMART" id="SM01097">
    <property type="entry name" value="CPSase_sm_chain"/>
    <property type="match status" value="1"/>
</dbReference>
<keyword evidence="10 13" id="KW-0665">Pyrimidine biosynthesis</keyword>
<feature type="binding site" evidence="13">
    <location>
        <position position="254"/>
    </location>
    <ligand>
        <name>L-glutamine</name>
        <dbReference type="ChEBI" id="CHEBI:58359"/>
    </ligand>
</feature>
<dbReference type="InterPro" id="IPR006274">
    <property type="entry name" value="CarbamoylP_synth_ssu"/>
</dbReference>
<dbReference type="FunFam" id="3.40.50.880:FF:000011">
    <property type="entry name" value="Carbamoyl-phosphate synthase small chain"/>
    <property type="match status" value="1"/>
</dbReference>
<evidence type="ECO:0000256" key="10">
    <source>
        <dbReference type="ARBA" id="ARBA00022975"/>
    </source>
</evidence>
<keyword evidence="4 13" id="KW-0055">Arginine biosynthesis</keyword>
<dbReference type="SUPFAM" id="SSF52317">
    <property type="entry name" value="Class I glutamine amidotransferase-like"/>
    <property type="match status" value="1"/>
</dbReference>
<sequence length="391" mass="41798">MFPVVAPALLALADGTVFEGVSIGAPGRTCGEVVFNTAITGYQEILTDPSYRQQLVTLTYPHIGNVGVNAEDVESGAIQAAGLIIKDLPLLHSNFRAEQALSAYLRREGVVAIAGIDTRALTRRLREHGAQNGAIVALEDGQTITDELRSQAVAAARSAPSMAGLDLAQVVSTAQPYEWTETEWRLRRDDGTPGYGRLAEARWHVVAYDFGVKRNILRMLAERGCRVTVVPARTPASDALALRPDGVFLSNGPGDPEPCDYAIAAAATIIERGVPTFGICLGHQIMALASGARTFKMKFGHHGANHPVKDLDSGRVSITSQNHGFAVDEASLPAHLRATHVSLFDGTLQGIARTDRPAFGFQGHPEASPGPHDIAYLFDRFVGLMQAHQAA</sequence>
<feature type="region of interest" description="CPSase" evidence="13">
    <location>
        <begin position="1"/>
        <end position="203"/>
    </location>
</feature>
<dbReference type="Gene3D" id="3.40.50.880">
    <property type="match status" value="1"/>
</dbReference>
<comment type="similarity">
    <text evidence="3 13">Belongs to the CarA family.</text>
</comment>
<keyword evidence="16" id="KW-1185">Reference proteome</keyword>
<dbReference type="NCBIfam" id="NF009475">
    <property type="entry name" value="PRK12838.1"/>
    <property type="match status" value="1"/>
</dbReference>
<dbReference type="SUPFAM" id="SSF52021">
    <property type="entry name" value="Carbamoyl phosphate synthetase, small subunit N-terminal domain"/>
    <property type="match status" value="1"/>
</dbReference>
<comment type="catalytic activity">
    <reaction evidence="11 13">
        <text>hydrogencarbonate + L-glutamine + 2 ATP + H2O = carbamoyl phosphate + L-glutamate + 2 ADP + phosphate + 2 H(+)</text>
        <dbReference type="Rhea" id="RHEA:18633"/>
        <dbReference type="ChEBI" id="CHEBI:15377"/>
        <dbReference type="ChEBI" id="CHEBI:15378"/>
        <dbReference type="ChEBI" id="CHEBI:17544"/>
        <dbReference type="ChEBI" id="CHEBI:29985"/>
        <dbReference type="ChEBI" id="CHEBI:30616"/>
        <dbReference type="ChEBI" id="CHEBI:43474"/>
        <dbReference type="ChEBI" id="CHEBI:58228"/>
        <dbReference type="ChEBI" id="CHEBI:58359"/>
        <dbReference type="ChEBI" id="CHEBI:456216"/>
        <dbReference type="EC" id="6.3.5.5"/>
    </reaction>
</comment>
<dbReference type="CDD" id="cd01744">
    <property type="entry name" value="GATase1_CPSase"/>
    <property type="match status" value="1"/>
</dbReference>
<evidence type="ECO:0000313" key="15">
    <source>
        <dbReference type="EMBL" id="TSE26579.1"/>
    </source>
</evidence>
<dbReference type="InterPro" id="IPR035686">
    <property type="entry name" value="CPSase_GATase1"/>
</dbReference>
<feature type="binding site" evidence="13">
    <location>
        <position position="284"/>
    </location>
    <ligand>
        <name>L-glutamine</name>
        <dbReference type="ChEBI" id="CHEBI:58359"/>
    </ligand>
</feature>
<comment type="catalytic activity">
    <reaction evidence="12 13">
        <text>L-glutamine + H2O = L-glutamate + NH4(+)</text>
        <dbReference type="Rhea" id="RHEA:15889"/>
        <dbReference type="ChEBI" id="CHEBI:15377"/>
        <dbReference type="ChEBI" id="CHEBI:28938"/>
        <dbReference type="ChEBI" id="CHEBI:29985"/>
        <dbReference type="ChEBI" id="CHEBI:58359"/>
    </reaction>
</comment>
<proteinExistence type="inferred from homology"/>
<dbReference type="EMBL" id="VJNA01000006">
    <property type="protein sequence ID" value="TSE26579.1"/>
    <property type="molecule type" value="Genomic_DNA"/>
</dbReference>
<dbReference type="Gene3D" id="3.50.30.20">
    <property type="entry name" value="Carbamoyl-phosphate synthase small subunit, N-terminal domain"/>
    <property type="match status" value="1"/>
</dbReference>
<feature type="active site" evidence="13">
    <location>
        <position position="366"/>
    </location>
</feature>
<dbReference type="Pfam" id="PF00117">
    <property type="entry name" value="GATase"/>
    <property type="match status" value="1"/>
</dbReference>
<comment type="caution">
    <text evidence="15">The sequence shown here is derived from an EMBL/GenBank/DDBJ whole genome shotgun (WGS) entry which is preliminary data.</text>
</comment>
<evidence type="ECO:0000256" key="12">
    <source>
        <dbReference type="ARBA" id="ARBA00049285"/>
    </source>
</evidence>
<accession>A0A554WSM1</accession>
<feature type="binding site" evidence="13">
    <location>
        <position position="281"/>
    </location>
    <ligand>
        <name>L-glutamine</name>
        <dbReference type="ChEBI" id="CHEBI:58359"/>
    </ligand>
</feature>
<feature type="binding site" evidence="13">
    <location>
        <position position="252"/>
    </location>
    <ligand>
        <name>L-glutamine</name>
        <dbReference type="ChEBI" id="CHEBI:58359"/>
    </ligand>
</feature>
<keyword evidence="9 13" id="KW-0315">Glutamine amidotransferase</keyword>
<dbReference type="GO" id="GO:0006207">
    <property type="term" value="P:'de novo' pyrimidine nucleobase biosynthetic process"/>
    <property type="evidence" value="ECO:0007669"/>
    <property type="project" value="InterPro"/>
</dbReference>
<dbReference type="EC" id="6.3.5.5" evidence="13"/>
<feature type="active site" evidence="13">
    <location>
        <position position="364"/>
    </location>
</feature>
<dbReference type="OrthoDB" id="9804328at2"/>
<dbReference type="PRINTS" id="PR00096">
    <property type="entry name" value="GATASE"/>
</dbReference>
<evidence type="ECO:0000256" key="13">
    <source>
        <dbReference type="HAMAP-Rule" id="MF_01209"/>
    </source>
</evidence>
<feature type="binding site" evidence="13">
    <location>
        <position position="322"/>
    </location>
    <ligand>
        <name>L-glutamine</name>
        <dbReference type="ChEBI" id="CHEBI:58359"/>
    </ligand>
</feature>
<dbReference type="InterPro" id="IPR017926">
    <property type="entry name" value="GATASE"/>
</dbReference>
<comment type="pathway">
    <text evidence="1 13">Pyrimidine metabolism; UMP biosynthesis via de novo pathway; (S)-dihydroorotate from bicarbonate: step 1/3.</text>
</comment>
<dbReference type="GO" id="GO:0006541">
    <property type="term" value="P:glutamine metabolic process"/>
    <property type="evidence" value="ECO:0007669"/>
    <property type="project" value="InterPro"/>
</dbReference>
<evidence type="ECO:0000256" key="3">
    <source>
        <dbReference type="ARBA" id="ARBA00007800"/>
    </source>
</evidence>
<dbReference type="PRINTS" id="PR00097">
    <property type="entry name" value="ANTSNTHASEII"/>
</dbReference>
<evidence type="ECO:0000256" key="1">
    <source>
        <dbReference type="ARBA" id="ARBA00004812"/>
    </source>
</evidence>
<name>A0A554WSM1_9BURK</name>
<dbReference type="PROSITE" id="PS51273">
    <property type="entry name" value="GATASE_TYPE_1"/>
    <property type="match status" value="1"/>
</dbReference>
<evidence type="ECO:0000313" key="16">
    <source>
        <dbReference type="Proteomes" id="UP000318554"/>
    </source>
</evidence>
<evidence type="ECO:0000256" key="11">
    <source>
        <dbReference type="ARBA" id="ARBA00048816"/>
    </source>
</evidence>
<keyword evidence="7 13" id="KW-0547">Nucleotide-binding</keyword>
<dbReference type="FunFam" id="3.50.30.20:FF:000001">
    <property type="entry name" value="Carbamoyl-phosphate synthase small chain"/>
    <property type="match status" value="1"/>
</dbReference>
<dbReference type="Proteomes" id="UP000318554">
    <property type="component" value="Unassembled WGS sequence"/>
</dbReference>
<comment type="pathway">
    <text evidence="2 13">Amino-acid biosynthesis; L-arginine biosynthesis; carbamoyl phosphate from bicarbonate: step 1/1.</text>
</comment>
<comment type="function">
    <text evidence="13">Small subunit of the glutamine-dependent carbamoyl phosphate synthetase (CPSase). CPSase catalyzes the formation of carbamoyl phosphate from the ammonia moiety of glutamine, carbonate, and phosphate donated by ATP, constituting the first step of 2 biosynthetic pathways, one leading to arginine and/or urea and the other to pyrimidine nucleotides. The small subunit (glutamine amidotransferase) binds and cleaves glutamine to supply the large subunit with the substrate ammonia.</text>
</comment>
<dbReference type="InterPro" id="IPR036480">
    <property type="entry name" value="CarbP_synth_ssu_N_sf"/>
</dbReference>
<dbReference type="InterPro" id="IPR029062">
    <property type="entry name" value="Class_I_gatase-like"/>
</dbReference>
<dbReference type="GO" id="GO:0005524">
    <property type="term" value="F:ATP binding"/>
    <property type="evidence" value="ECO:0007669"/>
    <property type="project" value="UniProtKB-UniRule"/>
</dbReference>
<dbReference type="Pfam" id="PF00988">
    <property type="entry name" value="CPSase_sm_chain"/>
    <property type="match status" value="1"/>
</dbReference>
<keyword evidence="5 13" id="KW-0436">Ligase</keyword>
<dbReference type="PRINTS" id="PR00099">
    <property type="entry name" value="CPSGATASE"/>
</dbReference>
<reference evidence="15 16" key="1">
    <citation type="submission" date="2019-07" db="EMBL/GenBank/DDBJ databases">
        <title>Tepidimonas aquatica CLN-1 draft genome.</title>
        <authorList>
            <person name="Da Costa M.S."/>
            <person name="Froufe H.J.C."/>
            <person name="Egas C."/>
            <person name="Albuquerque L."/>
        </authorList>
    </citation>
    <scope>NUCLEOTIDE SEQUENCE [LARGE SCALE GENOMIC DNA]</scope>
    <source>
        <strain evidence="15 16">CLN-1</strain>
    </source>
</reference>
<keyword evidence="6 13" id="KW-0028">Amino-acid biosynthesis</keyword>
<protein>
    <recommendedName>
        <fullName evidence="13">Carbamoyl phosphate synthase small chain</fullName>
        <ecNumber evidence="13">6.3.5.5</ecNumber>
    </recommendedName>
    <alternativeName>
        <fullName evidence="13">Carbamoyl phosphate synthetase glutamine chain</fullName>
    </alternativeName>
</protein>
<dbReference type="AlphaFoldDB" id="A0A554WSM1"/>
<feature type="binding site" evidence="13">
    <location>
        <position position="324"/>
    </location>
    <ligand>
        <name>L-glutamine</name>
        <dbReference type="ChEBI" id="CHEBI:58359"/>
    </ligand>
</feature>
<dbReference type="UniPathway" id="UPA00068">
    <property type="reaction ID" value="UER00171"/>
</dbReference>
<evidence type="ECO:0000256" key="6">
    <source>
        <dbReference type="ARBA" id="ARBA00022605"/>
    </source>
</evidence>
<feature type="binding site" evidence="13">
    <location>
        <position position="50"/>
    </location>
    <ligand>
        <name>L-glutamine</name>
        <dbReference type="ChEBI" id="CHEBI:58359"/>
    </ligand>
</feature>
<evidence type="ECO:0000256" key="2">
    <source>
        <dbReference type="ARBA" id="ARBA00005077"/>
    </source>
</evidence>
<gene>
    <name evidence="13 15" type="primary">carA</name>
    <name evidence="15" type="ORF">Taqua_00615</name>
</gene>
<evidence type="ECO:0000259" key="14">
    <source>
        <dbReference type="SMART" id="SM01097"/>
    </source>
</evidence>
<feature type="active site" description="Nucleophile" evidence="13">
    <location>
        <position position="280"/>
    </location>
</feature>
<feature type="domain" description="Carbamoyl-phosphate synthase small subunit N-terminal" evidence="14">
    <location>
        <begin position="6"/>
        <end position="136"/>
    </location>
</feature>
<dbReference type="RefSeq" id="WP_144324629.1">
    <property type="nucleotide sequence ID" value="NZ_VJNA01000006.1"/>
</dbReference>
<evidence type="ECO:0000256" key="7">
    <source>
        <dbReference type="ARBA" id="ARBA00022741"/>
    </source>
</evidence>
<dbReference type="InterPro" id="IPR002474">
    <property type="entry name" value="CarbamoylP_synth_ssu_N"/>
</dbReference>
<dbReference type="PANTHER" id="PTHR43418:SF7">
    <property type="entry name" value="CARBAMOYL-PHOSPHATE SYNTHASE SMALL CHAIN"/>
    <property type="match status" value="1"/>
</dbReference>
<dbReference type="GO" id="GO:0006526">
    <property type="term" value="P:L-arginine biosynthetic process"/>
    <property type="evidence" value="ECO:0007669"/>
    <property type="project" value="UniProtKB-UniRule"/>
</dbReference>
<organism evidence="15 16">
    <name type="scientific">Tepidimonas aquatica</name>
    <dbReference type="NCBI Taxonomy" id="247482"/>
    <lineage>
        <taxon>Bacteria</taxon>
        <taxon>Pseudomonadati</taxon>
        <taxon>Pseudomonadota</taxon>
        <taxon>Betaproteobacteria</taxon>
        <taxon>Burkholderiales</taxon>
        <taxon>Tepidimonas</taxon>
    </lineage>
</organism>
<dbReference type="HAMAP" id="MF_01209">
    <property type="entry name" value="CPSase_S_chain"/>
    <property type="match status" value="1"/>
</dbReference>
<dbReference type="GO" id="GO:0044205">
    <property type="term" value="P:'de novo' UMP biosynthetic process"/>
    <property type="evidence" value="ECO:0007669"/>
    <property type="project" value="UniProtKB-UniRule"/>
</dbReference>